<feature type="transmembrane region" description="Helical" evidence="3">
    <location>
        <begin position="198"/>
        <end position="217"/>
    </location>
</feature>
<dbReference type="OMA" id="SLQRDWH"/>
<evidence type="ECO:0000313" key="6">
    <source>
        <dbReference type="Proteomes" id="UP000594454"/>
    </source>
</evidence>
<dbReference type="OrthoDB" id="2213137at2759"/>
<dbReference type="FunCoup" id="A0A7R8YYD9">
    <property type="interactions" value="14"/>
</dbReference>
<feature type="region of interest" description="Disordered" evidence="2">
    <location>
        <begin position="170"/>
        <end position="191"/>
    </location>
</feature>
<dbReference type="Proteomes" id="UP000594454">
    <property type="component" value="Chromosome 4"/>
</dbReference>
<dbReference type="FunFam" id="1.20.1250.20:FF:000400">
    <property type="entry name" value="Blast:Monocarboxylate transporter 12"/>
    <property type="match status" value="1"/>
</dbReference>
<feature type="compositionally biased region" description="Low complexity" evidence="2">
    <location>
        <begin position="179"/>
        <end position="189"/>
    </location>
</feature>
<feature type="transmembrane region" description="Helical" evidence="3">
    <location>
        <begin position="655"/>
        <end position="677"/>
    </location>
</feature>
<dbReference type="Pfam" id="PF07690">
    <property type="entry name" value="MFS_1"/>
    <property type="match status" value="2"/>
</dbReference>
<dbReference type="GO" id="GO:0008028">
    <property type="term" value="F:monocarboxylic acid transmembrane transporter activity"/>
    <property type="evidence" value="ECO:0007669"/>
    <property type="project" value="TreeGrafter"/>
</dbReference>
<name>A0A7R8YYD9_HERIL</name>
<feature type="transmembrane region" description="Helical" evidence="3">
    <location>
        <begin position="623"/>
        <end position="643"/>
    </location>
</feature>
<dbReference type="SUPFAM" id="SSF103473">
    <property type="entry name" value="MFS general substrate transporter"/>
    <property type="match status" value="1"/>
</dbReference>
<dbReference type="GO" id="GO:0016020">
    <property type="term" value="C:membrane"/>
    <property type="evidence" value="ECO:0007669"/>
    <property type="project" value="UniProtKB-SubCell"/>
</dbReference>
<keyword evidence="3" id="KW-1133">Transmembrane helix</keyword>
<evidence type="ECO:0000259" key="4">
    <source>
        <dbReference type="PROSITE" id="PS50850"/>
    </source>
</evidence>
<dbReference type="AlphaFoldDB" id="A0A7R8YYD9"/>
<evidence type="ECO:0000313" key="5">
    <source>
        <dbReference type="EMBL" id="CAD7088862.1"/>
    </source>
</evidence>
<dbReference type="InParanoid" id="A0A7R8YYD9"/>
<evidence type="ECO:0000256" key="1">
    <source>
        <dbReference type="ARBA" id="ARBA00004141"/>
    </source>
</evidence>
<gene>
    <name evidence="5" type="ORF">HERILL_LOCUS11454</name>
</gene>
<feature type="region of interest" description="Disordered" evidence="2">
    <location>
        <begin position="447"/>
        <end position="468"/>
    </location>
</feature>
<dbReference type="InterPro" id="IPR020846">
    <property type="entry name" value="MFS_dom"/>
</dbReference>
<dbReference type="EMBL" id="LR899012">
    <property type="protein sequence ID" value="CAD7088862.1"/>
    <property type="molecule type" value="Genomic_DNA"/>
</dbReference>
<dbReference type="PROSITE" id="PS50850">
    <property type="entry name" value="MFS"/>
    <property type="match status" value="1"/>
</dbReference>
<feature type="transmembrane region" description="Helical" evidence="3">
    <location>
        <begin position="588"/>
        <end position="611"/>
    </location>
</feature>
<feature type="transmembrane region" description="Helical" evidence="3">
    <location>
        <begin position="683"/>
        <end position="704"/>
    </location>
</feature>
<sequence length="788" mass="84981">MSLPREWSLQDSRGSIYCPSEPDSISGIEYKSGGFIRSPAAIPIIDTATGSQPPPPSILTECQQSGSLFSIHSAPPVPLTELGIVQNENLLGFGCTATGANINGSLDPPRRPASLPIDTACCPPRTLHAGFLQQQPSEIEEDDNENLLTVSSLTARPLIAKSRELRSSRLAEKKGAKTGKGTTDANGDAPTGPPDGGYGWLVVFGAFSVQFWVAGLVKSYGVLYVEIMETFPSTSAAVASWIPAILSALCLALAPLSSALCQRFSCRIVVFIGGLFCALGLTLSYFATSLIHLLFTFGILTGIGGGLSTTPGIVIVSQYFDKHRALANGICVSGTAAGSFILPVLIEHLVHHFGFHGTILILGGCMLHVCASATLYRPVESQDESKSNSDNVKQNTGQDCPLTNSTYLDSCDDRINKKYIEHLFLEESKNRLNDYYSSKCGSYGDKVSQLDSDDEGKDTVGETTFTKNIPIPPAYRSSTILHSVEDLSTDSTCVYRKRSTGFDSNRGSRRKKNTASVDEILSKATPILNKDSTPMVTNNRGLSKSMIIPTPVSDFCEGLEDDDVDERITCCDRIQEYLDITLLKDSTFITFCVSVTLMSVGCPYMLYYLPAHAISIGYSKSEAGYLVAASAALDLIGRLGLGWLSDLQLFDRKKFYVVCIIGAGTAVLTIPFVHSIYLVGCAAAMYGLCLGCWYLLMPVLLGDIFGTDRMSSSFGLVRMFQSVGAVSVPPLAGFLRDLSGSYKICFYCMGTSMMMGCIPLLIWAVMQRKKGLLSSSNRDDTEDSYSVA</sequence>
<evidence type="ECO:0000256" key="3">
    <source>
        <dbReference type="SAM" id="Phobius"/>
    </source>
</evidence>
<reference evidence="5 6" key="1">
    <citation type="submission" date="2020-11" db="EMBL/GenBank/DDBJ databases">
        <authorList>
            <person name="Wallbank WR R."/>
            <person name="Pardo Diaz C."/>
            <person name="Kozak K."/>
            <person name="Martin S."/>
            <person name="Jiggins C."/>
            <person name="Moest M."/>
            <person name="Warren A I."/>
            <person name="Generalovic N T."/>
            <person name="Byers J.R.P. K."/>
            <person name="Montejo-Kovacevich G."/>
            <person name="Yen C E."/>
        </authorList>
    </citation>
    <scope>NUCLEOTIDE SEQUENCE [LARGE SCALE GENOMIC DNA]</scope>
</reference>
<protein>
    <recommendedName>
        <fullName evidence="4">Major facilitator superfamily (MFS) profile domain-containing protein</fullName>
    </recommendedName>
</protein>
<dbReference type="PANTHER" id="PTHR11360:SF306">
    <property type="entry name" value="RE01051P"/>
    <property type="match status" value="1"/>
</dbReference>
<dbReference type="Gene3D" id="1.20.1250.20">
    <property type="entry name" value="MFS general substrate transporter like domains"/>
    <property type="match status" value="2"/>
</dbReference>
<feature type="transmembrane region" description="Helical" evidence="3">
    <location>
        <begin position="293"/>
        <end position="316"/>
    </location>
</feature>
<organism evidence="5 6">
    <name type="scientific">Hermetia illucens</name>
    <name type="common">Black soldier fly</name>
    <dbReference type="NCBI Taxonomy" id="343691"/>
    <lineage>
        <taxon>Eukaryota</taxon>
        <taxon>Metazoa</taxon>
        <taxon>Ecdysozoa</taxon>
        <taxon>Arthropoda</taxon>
        <taxon>Hexapoda</taxon>
        <taxon>Insecta</taxon>
        <taxon>Pterygota</taxon>
        <taxon>Neoptera</taxon>
        <taxon>Endopterygota</taxon>
        <taxon>Diptera</taxon>
        <taxon>Brachycera</taxon>
        <taxon>Stratiomyomorpha</taxon>
        <taxon>Stratiomyidae</taxon>
        <taxon>Hermetiinae</taxon>
        <taxon>Hermetia</taxon>
    </lineage>
</organism>
<keyword evidence="6" id="KW-1185">Reference proteome</keyword>
<dbReference type="PANTHER" id="PTHR11360">
    <property type="entry name" value="MONOCARBOXYLATE TRANSPORTER"/>
    <property type="match status" value="1"/>
</dbReference>
<evidence type="ECO:0000256" key="2">
    <source>
        <dbReference type="SAM" id="MobiDB-lite"/>
    </source>
</evidence>
<feature type="transmembrane region" description="Helical" evidence="3">
    <location>
        <begin position="325"/>
        <end position="346"/>
    </location>
</feature>
<dbReference type="InterPro" id="IPR050327">
    <property type="entry name" value="Proton-linked_MCT"/>
</dbReference>
<feature type="transmembrane region" description="Helical" evidence="3">
    <location>
        <begin position="237"/>
        <end position="256"/>
    </location>
</feature>
<feature type="transmembrane region" description="Helical" evidence="3">
    <location>
        <begin position="352"/>
        <end position="376"/>
    </location>
</feature>
<feature type="transmembrane region" description="Helical" evidence="3">
    <location>
        <begin position="741"/>
        <end position="766"/>
    </location>
</feature>
<accession>A0A7R8YYD9</accession>
<proteinExistence type="predicted"/>
<feature type="transmembrane region" description="Helical" evidence="3">
    <location>
        <begin position="268"/>
        <end position="287"/>
    </location>
</feature>
<keyword evidence="3" id="KW-0812">Transmembrane</keyword>
<dbReference type="FunFam" id="1.20.1250.20:FF:000320">
    <property type="entry name" value="Monocarboxylate transporter"/>
    <property type="match status" value="1"/>
</dbReference>
<comment type="subcellular location">
    <subcellularLocation>
        <location evidence="1">Membrane</location>
        <topology evidence="1">Multi-pass membrane protein</topology>
    </subcellularLocation>
</comment>
<dbReference type="InterPro" id="IPR036259">
    <property type="entry name" value="MFS_trans_sf"/>
</dbReference>
<dbReference type="InterPro" id="IPR011701">
    <property type="entry name" value="MFS"/>
</dbReference>
<keyword evidence="3" id="KW-0472">Membrane</keyword>
<feature type="domain" description="Major facilitator superfamily (MFS) profile" evidence="4">
    <location>
        <begin position="587"/>
        <end position="788"/>
    </location>
</feature>